<dbReference type="Pfam" id="PF14559">
    <property type="entry name" value="TPR_19"/>
    <property type="match status" value="1"/>
</dbReference>
<feature type="compositionally biased region" description="Low complexity" evidence="1">
    <location>
        <begin position="122"/>
        <end position="135"/>
    </location>
</feature>
<gene>
    <name evidence="2" type="ORF">HUF19_03460</name>
</gene>
<dbReference type="EMBL" id="CP054475">
    <property type="protein sequence ID" value="UXD86558.1"/>
    <property type="molecule type" value="Genomic_DNA"/>
</dbReference>
<evidence type="ECO:0000313" key="3">
    <source>
        <dbReference type="Proteomes" id="UP001065322"/>
    </source>
</evidence>
<dbReference type="RefSeq" id="WP_260998511.1">
    <property type="nucleotide sequence ID" value="NZ_CP054475.1"/>
</dbReference>
<evidence type="ECO:0008006" key="4">
    <source>
        <dbReference type="Google" id="ProtNLM"/>
    </source>
</evidence>
<accession>A0ABY6A8S1</accession>
<name>A0ABY6A8S1_9GAMM</name>
<evidence type="ECO:0000313" key="2">
    <source>
        <dbReference type="EMBL" id="UXD86558.1"/>
    </source>
</evidence>
<protein>
    <recommendedName>
        <fullName evidence="4">Tetratricopeptide repeat protein</fullName>
    </recommendedName>
</protein>
<dbReference type="InterPro" id="IPR011990">
    <property type="entry name" value="TPR-like_helical_dom_sf"/>
</dbReference>
<keyword evidence="3" id="KW-1185">Reference proteome</keyword>
<feature type="compositionally biased region" description="Polar residues" evidence="1">
    <location>
        <begin position="96"/>
        <end position="116"/>
    </location>
</feature>
<dbReference type="SUPFAM" id="SSF48452">
    <property type="entry name" value="TPR-like"/>
    <property type="match status" value="1"/>
</dbReference>
<sequence length="328" mass="37023">MSLLHQVLQDIDKRDADRLMLPPSLQLDDSASGLNPATEYSSAVFPAHPRYRRYQPLFWLLLVLTLGIFFLSDDFSGNPENSSDLPGFIDRQAQSDSASISLKNSAPANSKQSTADLNPEKPLSSEQPVSSVPPVLTEKTMPAERTLPEQSTPAEASGQKAPAKEPELNRNVSVVRSDQQAQEYYLQAMDELSRKQFSPALEHIDQALALTVRDDYLAIKLRIYLEQKEQEKFLQLYATHASVLHPYWLAVAAPGLHLFGRYDDAARVYQQLILAQPEIVNWPLALAQALHSAGRNQQARSVLENLYQQNRLTPEQKRWVEQRLKNLR</sequence>
<dbReference type="Proteomes" id="UP001065322">
    <property type="component" value="Chromosome"/>
</dbReference>
<proteinExistence type="predicted"/>
<feature type="region of interest" description="Disordered" evidence="1">
    <location>
        <begin position="96"/>
        <end position="174"/>
    </location>
</feature>
<organism evidence="2 3">
    <name type="scientific">Thalassolituus hydrocarboniclasticus</name>
    <dbReference type="NCBI Taxonomy" id="2742796"/>
    <lineage>
        <taxon>Bacteria</taxon>
        <taxon>Pseudomonadati</taxon>
        <taxon>Pseudomonadota</taxon>
        <taxon>Gammaproteobacteria</taxon>
        <taxon>Oceanospirillales</taxon>
        <taxon>Oceanospirillaceae</taxon>
        <taxon>Thalassolituus</taxon>
    </lineage>
</organism>
<evidence type="ECO:0000256" key="1">
    <source>
        <dbReference type="SAM" id="MobiDB-lite"/>
    </source>
</evidence>
<dbReference type="Gene3D" id="1.25.40.10">
    <property type="entry name" value="Tetratricopeptide repeat domain"/>
    <property type="match status" value="1"/>
</dbReference>
<reference evidence="3" key="1">
    <citation type="submission" date="2020-06" db="EMBL/GenBank/DDBJ databases">
        <title>Thalassolituus marinus alknpb1M-1, a hydrocarbon-degrading bacterium isolated from the deep-sea overlying water using an in-situ strategy from the South China Sea basin.</title>
        <authorList>
            <person name="Dong C."/>
            <person name="Chen Y."/>
            <person name="Shao Z."/>
        </authorList>
    </citation>
    <scope>NUCLEOTIDE SEQUENCE [LARGE SCALE GENOMIC DNA]</scope>
    <source>
        <strain evidence="3">alknpb1M-1</strain>
    </source>
</reference>